<evidence type="ECO:0000313" key="1">
    <source>
        <dbReference type="EMBL" id="OIP83938.1"/>
    </source>
</evidence>
<dbReference type="SUPFAM" id="SSF49384">
    <property type="entry name" value="Carbohydrate-binding domain"/>
    <property type="match status" value="1"/>
</dbReference>
<comment type="caution">
    <text evidence="1">The sequence shown here is derived from an EMBL/GenBank/DDBJ whole genome shotgun (WGS) entry which is preliminary data.</text>
</comment>
<dbReference type="InterPro" id="IPR008965">
    <property type="entry name" value="CBM2/CBM3_carb-bd_dom_sf"/>
</dbReference>
<proteinExistence type="predicted"/>
<evidence type="ECO:0000313" key="2">
    <source>
        <dbReference type="Proteomes" id="UP000183758"/>
    </source>
</evidence>
<dbReference type="EMBL" id="MNZM01000071">
    <property type="protein sequence ID" value="OIP83938.1"/>
    <property type="molecule type" value="Genomic_DNA"/>
</dbReference>
<organism evidence="1 2">
    <name type="scientific">Candidatus Roizmanbacteria bacterium CG2_30_33_16</name>
    <dbReference type="NCBI Taxonomy" id="1805340"/>
    <lineage>
        <taxon>Bacteria</taxon>
        <taxon>Candidatus Roizmaniibacteriota</taxon>
    </lineage>
</organism>
<dbReference type="Gene3D" id="2.60.40.680">
    <property type="match status" value="1"/>
</dbReference>
<dbReference type="CDD" id="cd08547">
    <property type="entry name" value="Type_II_cohesin"/>
    <property type="match status" value="1"/>
</dbReference>
<name>A0A1J5HQ67_9BACT</name>
<gene>
    <name evidence="1" type="ORF">AUK04_02960</name>
</gene>
<dbReference type="AlphaFoldDB" id="A0A1J5HQ67"/>
<reference evidence="1 2" key="1">
    <citation type="journal article" date="2016" name="Environ. Microbiol.">
        <title>Genomic resolution of a cold subsurface aquifer community provides metabolic insights for novel microbes adapted to high CO concentrations.</title>
        <authorList>
            <person name="Probst A.J."/>
            <person name="Castelle C.J."/>
            <person name="Singh A."/>
            <person name="Brown C.T."/>
            <person name="Anantharaman K."/>
            <person name="Sharon I."/>
            <person name="Hug L.A."/>
            <person name="Burstein D."/>
            <person name="Emerson J.B."/>
            <person name="Thomas B.C."/>
            <person name="Banfield J.F."/>
        </authorList>
    </citation>
    <scope>NUCLEOTIDE SEQUENCE [LARGE SCALE GENOMIC DNA]</scope>
    <source>
        <strain evidence="1">CG2_30_33_16</strain>
    </source>
</reference>
<sequence>MSKKALLFITLLYFVAPICFGSVNAAYLKFDKTTGSVAVGETVNVAVQVEAGTEQIRGVVIYIIYDQTLLESTAVIDGGAFPTFFKTLTPGKTRIEAGVDDPATTKTGSLSVATITYKALQNGTANITFLCQTNTGDTSKIMKADVDATNIITCTENGSLSLTVGSGGTSGGSTGDSINPTTAPLPTQLPRTGFFDELVKWSVPGTVLILIGGAMRLLL</sequence>
<dbReference type="Proteomes" id="UP000183758">
    <property type="component" value="Unassembled WGS sequence"/>
</dbReference>
<accession>A0A1J5HQ67</accession>
<dbReference type="GO" id="GO:0030246">
    <property type="term" value="F:carbohydrate binding"/>
    <property type="evidence" value="ECO:0007669"/>
    <property type="project" value="InterPro"/>
</dbReference>
<protein>
    <submittedName>
        <fullName evidence="1">Uncharacterized protein</fullName>
    </submittedName>
</protein>